<dbReference type="EMBL" id="ML977624">
    <property type="protein sequence ID" value="KAF1996519.1"/>
    <property type="molecule type" value="Genomic_DNA"/>
</dbReference>
<accession>A0A6A5W6W7</accession>
<dbReference type="Pfam" id="PF00172">
    <property type="entry name" value="Zn_clus"/>
    <property type="match status" value="1"/>
</dbReference>
<dbReference type="PROSITE" id="PS50048">
    <property type="entry name" value="ZN2_CY6_FUNGAL_2"/>
    <property type="match status" value="1"/>
</dbReference>
<dbReference type="InterPro" id="IPR001138">
    <property type="entry name" value="Zn2Cys6_DnaBD"/>
</dbReference>
<dbReference type="Proteomes" id="UP000799779">
    <property type="component" value="Unassembled WGS sequence"/>
</dbReference>
<evidence type="ECO:0000256" key="2">
    <source>
        <dbReference type="ARBA" id="ARBA00022723"/>
    </source>
</evidence>
<feature type="domain" description="Zn(2)-C6 fungal-type" evidence="10">
    <location>
        <begin position="60"/>
        <end position="89"/>
    </location>
</feature>
<evidence type="ECO:0000313" key="11">
    <source>
        <dbReference type="EMBL" id="KAF1996519.1"/>
    </source>
</evidence>
<sequence length="993" mass="110001">MDSPASDTLDGLTAGSGQADQYETLQADEMEQTSPIVEDEIDQPQKASGPMQKRRRVTRACDECRRKKIKCDGKQPCTHCTVYSYECTYDQPSNRRRNAAPQYIEALESQLKRAKALMSIVFPNLDLNDPSIDAHLQNGMLPQLPMGAPRTAAQRTNEPRTAHQPEEQPRDEANDSHLESMVKATGQLDLDEDGNWDYHGHSSGLSFMRRMQQQFGDIIAAPASSPFVKYRPMSQVFDSPTSTHQSPAESSSMLPAGTDLPPKMEARLLCDNALVDAGALLRVVHVPSFYTSMDRIYDTSPENYGNAENTFLPLLYAVLALGTLFSKNEADLDDVGYASAIDEGFKYFRASRQLMDIADCRDLTSLQAIVFMIQFLQSSAKLSTCYSYVGVALRSALRMGLHRSFNINFSPIEAETRKRLFWVIRKMDTYVGAMLGLPHFLNDDDIDQDWPTEVDDEYITETEIRPMPEGKISLIAAANAHTQIVQVLSKICQYVYPLKGTQSGGKNSVTYTVSYSKIREIEQDMQEWYDNLPVMLRPGNEAPYAIIRVQQLLRMAYGHAQLLLYRPFLHYVSQNYKSEKIDQRAYACASACISVSRNIIHITAEMKRRGFLVGAYWFSMYTTFFAILSLLYFVLENPNNPTSHELFREALAGKAVLAHFAKRSMAADRCTVTLNNIFDKLPETVKHPPAPTDSKKRRQESSPHPLQTGPSSLKQEPDFVSTGIRRASTFPESMPSNRRTAPSNPLPISQTHLANLGLEQTYAHSPTQPGSEFFDSLPSLTPTSTTASSHGSFPPGSSHTPHQKPAQSFPPTPMTSAMVDPSGLGVPLSDVNAMMFPSADPFAYPNQPMTTFENSNLHHMEPQHQGSPVGGLPFQVCGIDMKPHPATFSPVPMAPRGPPRNDNDVQLFGPMPMYLMHNAHMTGAPNHVRFPPPNPQSMQMPGAEGGSMNLDDIFSGEEWANTFMDQGLGLSGGTGYGGAPGFGASGPSMRGWQ</sequence>
<feature type="compositionally biased region" description="Polar residues" evidence="8">
    <location>
        <begin position="702"/>
        <end position="714"/>
    </location>
</feature>
<keyword evidence="9" id="KW-0472">Membrane</keyword>
<feature type="compositionally biased region" description="Polar residues" evidence="8">
    <location>
        <begin position="730"/>
        <end position="749"/>
    </location>
</feature>
<keyword evidence="6" id="KW-0804">Transcription</keyword>
<gene>
    <name evidence="11" type="ORF">P154DRAFT_579775</name>
</gene>
<dbReference type="SMART" id="SM00066">
    <property type="entry name" value="GAL4"/>
    <property type="match status" value="1"/>
</dbReference>
<keyword evidence="3" id="KW-0862">Zinc</keyword>
<evidence type="ECO:0000256" key="8">
    <source>
        <dbReference type="SAM" id="MobiDB-lite"/>
    </source>
</evidence>
<dbReference type="GO" id="GO:0006351">
    <property type="term" value="P:DNA-templated transcription"/>
    <property type="evidence" value="ECO:0007669"/>
    <property type="project" value="InterPro"/>
</dbReference>
<dbReference type="SUPFAM" id="SSF57701">
    <property type="entry name" value="Zn2/Cys6 DNA-binding domain"/>
    <property type="match status" value="1"/>
</dbReference>
<evidence type="ECO:0000256" key="9">
    <source>
        <dbReference type="SAM" id="Phobius"/>
    </source>
</evidence>
<dbReference type="InterPro" id="IPR007219">
    <property type="entry name" value="XnlR_reg_dom"/>
</dbReference>
<keyword evidence="4" id="KW-0805">Transcription regulation</keyword>
<protein>
    <recommendedName>
        <fullName evidence="10">Zn(2)-C6 fungal-type domain-containing protein</fullName>
    </recommendedName>
</protein>
<feature type="transmembrane region" description="Helical" evidence="9">
    <location>
        <begin position="615"/>
        <end position="635"/>
    </location>
</feature>
<keyword evidence="2" id="KW-0479">Metal-binding</keyword>
<feature type="region of interest" description="Disordered" evidence="8">
    <location>
        <begin position="762"/>
        <end position="821"/>
    </location>
</feature>
<evidence type="ECO:0000313" key="12">
    <source>
        <dbReference type="Proteomes" id="UP000799779"/>
    </source>
</evidence>
<keyword evidence="5" id="KW-0238">DNA-binding</keyword>
<comment type="subcellular location">
    <subcellularLocation>
        <location evidence="1">Nucleus</location>
    </subcellularLocation>
</comment>
<dbReference type="AlphaFoldDB" id="A0A6A5W6W7"/>
<dbReference type="CDD" id="cd12148">
    <property type="entry name" value="fungal_TF_MHR"/>
    <property type="match status" value="1"/>
</dbReference>
<name>A0A6A5W6W7_9PLEO</name>
<evidence type="ECO:0000256" key="4">
    <source>
        <dbReference type="ARBA" id="ARBA00023015"/>
    </source>
</evidence>
<dbReference type="SMART" id="SM00906">
    <property type="entry name" value="Fungal_trans"/>
    <property type="match status" value="1"/>
</dbReference>
<dbReference type="GO" id="GO:0045944">
    <property type="term" value="P:positive regulation of transcription by RNA polymerase II"/>
    <property type="evidence" value="ECO:0007669"/>
    <property type="project" value="TreeGrafter"/>
</dbReference>
<reference evidence="11" key="1">
    <citation type="journal article" date="2020" name="Stud. Mycol.">
        <title>101 Dothideomycetes genomes: a test case for predicting lifestyles and emergence of pathogens.</title>
        <authorList>
            <person name="Haridas S."/>
            <person name="Albert R."/>
            <person name="Binder M."/>
            <person name="Bloem J."/>
            <person name="Labutti K."/>
            <person name="Salamov A."/>
            <person name="Andreopoulos B."/>
            <person name="Baker S."/>
            <person name="Barry K."/>
            <person name="Bills G."/>
            <person name="Bluhm B."/>
            <person name="Cannon C."/>
            <person name="Castanera R."/>
            <person name="Culley D."/>
            <person name="Daum C."/>
            <person name="Ezra D."/>
            <person name="Gonzalez J."/>
            <person name="Henrissat B."/>
            <person name="Kuo A."/>
            <person name="Liang C."/>
            <person name="Lipzen A."/>
            <person name="Lutzoni F."/>
            <person name="Magnuson J."/>
            <person name="Mondo S."/>
            <person name="Nolan M."/>
            <person name="Ohm R."/>
            <person name="Pangilinan J."/>
            <person name="Park H.-J."/>
            <person name="Ramirez L."/>
            <person name="Alfaro M."/>
            <person name="Sun H."/>
            <person name="Tritt A."/>
            <person name="Yoshinaga Y."/>
            <person name="Zwiers L.-H."/>
            <person name="Turgeon B."/>
            <person name="Goodwin S."/>
            <person name="Spatafora J."/>
            <person name="Crous P."/>
            <person name="Grigoriev I."/>
        </authorList>
    </citation>
    <scope>NUCLEOTIDE SEQUENCE</scope>
    <source>
        <strain evidence="11">CBS 123094</strain>
    </source>
</reference>
<dbReference type="PANTHER" id="PTHR47540">
    <property type="entry name" value="THIAMINE REPRESSIBLE GENES REGULATORY PROTEIN THI5"/>
    <property type="match status" value="1"/>
</dbReference>
<dbReference type="PROSITE" id="PS00463">
    <property type="entry name" value="ZN2_CY6_FUNGAL_1"/>
    <property type="match status" value="1"/>
</dbReference>
<proteinExistence type="predicted"/>
<evidence type="ECO:0000259" key="10">
    <source>
        <dbReference type="PROSITE" id="PS50048"/>
    </source>
</evidence>
<dbReference type="GO" id="GO:0000981">
    <property type="term" value="F:DNA-binding transcription factor activity, RNA polymerase II-specific"/>
    <property type="evidence" value="ECO:0007669"/>
    <property type="project" value="InterPro"/>
</dbReference>
<keyword evidence="9" id="KW-0812">Transmembrane</keyword>
<dbReference type="GO" id="GO:0008270">
    <property type="term" value="F:zinc ion binding"/>
    <property type="evidence" value="ECO:0007669"/>
    <property type="project" value="InterPro"/>
</dbReference>
<dbReference type="PANTHER" id="PTHR47540:SF1">
    <property type="entry name" value="ACTIVATOR OF STRESS GENES 1-RELATED"/>
    <property type="match status" value="1"/>
</dbReference>
<keyword evidence="12" id="KW-1185">Reference proteome</keyword>
<evidence type="ECO:0000256" key="5">
    <source>
        <dbReference type="ARBA" id="ARBA00023125"/>
    </source>
</evidence>
<feature type="region of interest" description="Disordered" evidence="8">
    <location>
        <begin position="139"/>
        <end position="176"/>
    </location>
</feature>
<keyword evidence="9" id="KW-1133">Transmembrane helix</keyword>
<dbReference type="CDD" id="cd00067">
    <property type="entry name" value="GAL4"/>
    <property type="match status" value="1"/>
</dbReference>
<feature type="compositionally biased region" description="Low complexity" evidence="8">
    <location>
        <begin position="776"/>
        <end position="800"/>
    </location>
</feature>
<dbReference type="InterPro" id="IPR051711">
    <property type="entry name" value="Stress_Response_Reg"/>
</dbReference>
<dbReference type="Pfam" id="PF04082">
    <property type="entry name" value="Fungal_trans"/>
    <property type="match status" value="1"/>
</dbReference>
<keyword evidence="7" id="KW-0539">Nucleus</keyword>
<feature type="region of interest" description="Disordered" evidence="8">
    <location>
        <begin position="682"/>
        <end position="749"/>
    </location>
</feature>
<dbReference type="GO" id="GO:0043565">
    <property type="term" value="F:sequence-specific DNA binding"/>
    <property type="evidence" value="ECO:0007669"/>
    <property type="project" value="TreeGrafter"/>
</dbReference>
<feature type="compositionally biased region" description="Polar residues" evidence="8">
    <location>
        <begin position="15"/>
        <end position="24"/>
    </location>
</feature>
<evidence type="ECO:0000256" key="6">
    <source>
        <dbReference type="ARBA" id="ARBA00023163"/>
    </source>
</evidence>
<organism evidence="11 12">
    <name type="scientific">Amniculicola lignicola CBS 123094</name>
    <dbReference type="NCBI Taxonomy" id="1392246"/>
    <lineage>
        <taxon>Eukaryota</taxon>
        <taxon>Fungi</taxon>
        <taxon>Dikarya</taxon>
        <taxon>Ascomycota</taxon>
        <taxon>Pezizomycotina</taxon>
        <taxon>Dothideomycetes</taxon>
        <taxon>Pleosporomycetidae</taxon>
        <taxon>Pleosporales</taxon>
        <taxon>Amniculicolaceae</taxon>
        <taxon>Amniculicola</taxon>
    </lineage>
</organism>
<evidence type="ECO:0000256" key="7">
    <source>
        <dbReference type="ARBA" id="ARBA00023242"/>
    </source>
</evidence>
<dbReference type="OrthoDB" id="422427at2759"/>
<dbReference type="GO" id="GO:0005634">
    <property type="term" value="C:nucleus"/>
    <property type="evidence" value="ECO:0007669"/>
    <property type="project" value="UniProtKB-SubCell"/>
</dbReference>
<dbReference type="InterPro" id="IPR036864">
    <property type="entry name" value="Zn2-C6_fun-type_DNA-bd_sf"/>
</dbReference>
<evidence type="ECO:0000256" key="1">
    <source>
        <dbReference type="ARBA" id="ARBA00004123"/>
    </source>
</evidence>
<feature type="compositionally biased region" description="Basic and acidic residues" evidence="8">
    <location>
        <begin position="157"/>
        <end position="176"/>
    </location>
</feature>
<feature type="region of interest" description="Disordered" evidence="8">
    <location>
        <begin position="1"/>
        <end position="54"/>
    </location>
</feature>
<feature type="compositionally biased region" description="Acidic residues" evidence="8">
    <location>
        <begin position="26"/>
        <end position="42"/>
    </location>
</feature>
<evidence type="ECO:0000256" key="3">
    <source>
        <dbReference type="ARBA" id="ARBA00022833"/>
    </source>
</evidence>
<dbReference type="Gene3D" id="4.10.240.10">
    <property type="entry name" value="Zn(2)-C6 fungal-type DNA-binding domain"/>
    <property type="match status" value="1"/>
</dbReference>